<dbReference type="RefSeq" id="WP_282010326.1">
    <property type="nucleotide sequence ID" value="NZ_OX336137.1"/>
</dbReference>
<accession>A0ABM9HB89</accession>
<organism evidence="3 4">
    <name type="scientific">Nitrospina watsonii</name>
    <dbReference type="NCBI Taxonomy" id="1323948"/>
    <lineage>
        <taxon>Bacteria</taxon>
        <taxon>Pseudomonadati</taxon>
        <taxon>Nitrospinota/Tectimicrobiota group</taxon>
        <taxon>Nitrospinota</taxon>
        <taxon>Nitrospinia</taxon>
        <taxon>Nitrospinales</taxon>
        <taxon>Nitrospinaceae</taxon>
        <taxon>Nitrospina</taxon>
    </lineage>
</organism>
<dbReference type="PIRSF" id="PIRSF033091">
    <property type="entry name" value="Pesterase_YhaO"/>
    <property type="match status" value="1"/>
</dbReference>
<dbReference type="GO" id="GO:0004527">
    <property type="term" value="F:exonuclease activity"/>
    <property type="evidence" value="ECO:0007669"/>
    <property type="project" value="UniProtKB-KW"/>
</dbReference>
<dbReference type="CDD" id="cd00840">
    <property type="entry name" value="MPP_Mre11_N"/>
    <property type="match status" value="1"/>
</dbReference>
<keyword evidence="1" id="KW-0378">Hydrolase</keyword>
<name>A0ABM9HB89_9BACT</name>
<sequence>MSRFRFIHCSDLHIDSPFKNLDGVDAAMRDRLRAATQQAFANIVTLALKEKVDAVIIAGDVFDGEDKSLQAQFRFKRELERLTGAGIPAFIAHGNHDPLSSWSETLNWPAGVHVFPGNAVASIPVEREGQVVATIYGISYAKKEVLDNLVPLFSKIDPAVPAVGVLHTNVGGDKNHDNYAPCKLEDLRGVAVDYWALGHIHAPQVLRDAHPAVVYSGNPQARHFKEGGEKGCYLVTLAKGQAPDIVFHAVDTVRYVRTVLDVTGCDTWNAVAAAIQDACRKQLAAIGERDLVVEWTLTGRTLRHGDLQDTKQLAELRDEVLTEFEGGAQSVWMELESNTSGYYDLDALRQGKDFIADVIAHYDGVLDADDPGEWQKVLEPVFGERGGRLPPPDADTLKAWIAQARDVTLDHLMPDED</sequence>
<evidence type="ECO:0000259" key="2">
    <source>
        <dbReference type="Pfam" id="PF00149"/>
    </source>
</evidence>
<proteinExistence type="predicted"/>
<evidence type="ECO:0000313" key="3">
    <source>
        <dbReference type="EMBL" id="CAI2717383.1"/>
    </source>
</evidence>
<dbReference type="PANTHER" id="PTHR30337:SF7">
    <property type="entry name" value="PHOSPHOESTERASE"/>
    <property type="match status" value="1"/>
</dbReference>
<protein>
    <submittedName>
        <fullName evidence="3">DNA repair exonuclease family protein YhaO</fullName>
    </submittedName>
</protein>
<evidence type="ECO:0000256" key="1">
    <source>
        <dbReference type="ARBA" id="ARBA00022801"/>
    </source>
</evidence>
<evidence type="ECO:0000313" key="4">
    <source>
        <dbReference type="Proteomes" id="UP001157733"/>
    </source>
</evidence>
<feature type="domain" description="Calcineurin-like phosphoesterase" evidence="2">
    <location>
        <begin position="4"/>
        <end position="203"/>
    </location>
</feature>
<reference evidence="3 4" key="1">
    <citation type="submission" date="2022-09" db="EMBL/GenBank/DDBJ databases">
        <authorList>
            <person name="Kop L."/>
        </authorList>
    </citation>
    <scope>NUCLEOTIDE SEQUENCE [LARGE SCALE GENOMIC DNA]</scope>
    <source>
        <strain evidence="3 4">347</strain>
    </source>
</reference>
<dbReference type="SUPFAM" id="SSF56300">
    <property type="entry name" value="Metallo-dependent phosphatases"/>
    <property type="match status" value="1"/>
</dbReference>
<dbReference type="InterPro" id="IPR050535">
    <property type="entry name" value="DNA_Repair-Maintenance_Comp"/>
</dbReference>
<dbReference type="InterPro" id="IPR029052">
    <property type="entry name" value="Metallo-depent_PP-like"/>
</dbReference>
<dbReference type="Pfam" id="PF00149">
    <property type="entry name" value="Metallophos"/>
    <property type="match status" value="1"/>
</dbReference>
<dbReference type="InterPro" id="IPR041796">
    <property type="entry name" value="Mre11_N"/>
</dbReference>
<keyword evidence="3" id="KW-0540">Nuclease</keyword>
<dbReference type="EMBL" id="OX336137">
    <property type="protein sequence ID" value="CAI2717383.1"/>
    <property type="molecule type" value="Genomic_DNA"/>
</dbReference>
<gene>
    <name evidence="3" type="ORF">NSPWAT_0524</name>
</gene>
<dbReference type="InterPro" id="IPR004843">
    <property type="entry name" value="Calcineurin-like_PHP"/>
</dbReference>
<dbReference type="PANTHER" id="PTHR30337">
    <property type="entry name" value="COMPONENT OF ATP-DEPENDENT DSDNA EXONUCLEASE"/>
    <property type="match status" value="1"/>
</dbReference>
<dbReference type="Gene3D" id="3.60.21.10">
    <property type="match status" value="1"/>
</dbReference>
<keyword evidence="3" id="KW-0269">Exonuclease</keyword>
<dbReference type="Proteomes" id="UP001157733">
    <property type="component" value="Chromosome"/>
</dbReference>
<keyword evidence="4" id="KW-1185">Reference proteome</keyword>
<dbReference type="InterPro" id="IPR014576">
    <property type="entry name" value="Pesterase_YhaO"/>
</dbReference>